<dbReference type="NCBIfam" id="TIGR00254">
    <property type="entry name" value="GGDEF"/>
    <property type="match status" value="1"/>
</dbReference>
<dbReference type="Pfam" id="PF00498">
    <property type="entry name" value="FHA"/>
    <property type="match status" value="1"/>
</dbReference>
<comment type="catalytic activity">
    <reaction evidence="2">
        <text>2 GTP = 3',3'-c-di-GMP + 2 diphosphate</text>
        <dbReference type="Rhea" id="RHEA:24898"/>
        <dbReference type="ChEBI" id="CHEBI:33019"/>
        <dbReference type="ChEBI" id="CHEBI:37565"/>
        <dbReference type="ChEBI" id="CHEBI:58805"/>
        <dbReference type="EC" id="2.7.7.65"/>
    </reaction>
</comment>
<reference evidence="5 6" key="1">
    <citation type="submission" date="2020-05" db="EMBL/GenBank/DDBJ databases">
        <title>Aquincola sp. isolate from soil.</title>
        <authorList>
            <person name="Han J."/>
            <person name="Kim D.-U."/>
        </authorList>
    </citation>
    <scope>NUCLEOTIDE SEQUENCE [LARGE SCALE GENOMIC DNA]</scope>
    <source>
        <strain evidence="5 6">S2</strain>
    </source>
</reference>
<dbReference type="SMART" id="SM00240">
    <property type="entry name" value="FHA"/>
    <property type="match status" value="1"/>
</dbReference>
<dbReference type="PROSITE" id="PS50006">
    <property type="entry name" value="FHA_DOMAIN"/>
    <property type="match status" value="1"/>
</dbReference>
<gene>
    <name evidence="5" type="ORF">HLB44_09225</name>
</gene>
<dbReference type="CDD" id="cd00060">
    <property type="entry name" value="FHA"/>
    <property type="match status" value="1"/>
</dbReference>
<feature type="domain" description="FHA" evidence="3">
    <location>
        <begin position="50"/>
        <end position="99"/>
    </location>
</feature>
<dbReference type="InterPro" id="IPR000253">
    <property type="entry name" value="FHA_dom"/>
</dbReference>
<name>A0ABX2EEX9_9BURK</name>
<dbReference type="CDD" id="cd01949">
    <property type="entry name" value="GGDEF"/>
    <property type="match status" value="1"/>
</dbReference>
<dbReference type="EC" id="2.7.7.65" evidence="1"/>
<accession>A0ABX2EEX9</accession>
<evidence type="ECO:0000313" key="6">
    <source>
        <dbReference type="Proteomes" id="UP000737171"/>
    </source>
</evidence>
<dbReference type="PANTHER" id="PTHR45138">
    <property type="entry name" value="REGULATORY COMPONENTS OF SENSORY TRANSDUCTION SYSTEM"/>
    <property type="match status" value="1"/>
</dbReference>
<dbReference type="InterPro" id="IPR000160">
    <property type="entry name" value="GGDEF_dom"/>
</dbReference>
<dbReference type="SUPFAM" id="SSF55073">
    <property type="entry name" value="Nucleotide cyclase"/>
    <property type="match status" value="1"/>
</dbReference>
<dbReference type="EMBL" id="JABRWJ010000003">
    <property type="protein sequence ID" value="NRF67162.1"/>
    <property type="molecule type" value="Genomic_DNA"/>
</dbReference>
<keyword evidence="6" id="KW-1185">Reference proteome</keyword>
<comment type="caution">
    <text evidence="5">The sequence shown here is derived from an EMBL/GenBank/DDBJ whole genome shotgun (WGS) entry which is preliminary data.</text>
</comment>
<sequence length="306" mass="33816">MGTEDTTVIMKTGDHSLVLSLGPSAQRRSCLIVYSGAETGKRYVLDGRATTIGRLADMGVFIDHPSVSRRHAELELAGDVMMIRDLGSANGTWVNDIRLPAPQALKDGDLIRLGKVFLKYYEQENLDVLLHDRIYRMATVDAGTEIFNRQYLVEFLKGEFKLAKLTGRPLSVVYYDLDFFKSVNDNYGHGAGDQVLKESAGVIKTVVRKDDLLGRLGGEEFVVVLPNTVLAVAAELAERMRAAVEAHDFVLAFQTQLGRRSVTHRQTISLGVAQLGEPMQESPELLEAADAALYRAKRGGRNRVDH</sequence>
<dbReference type="Gene3D" id="3.30.70.270">
    <property type="match status" value="1"/>
</dbReference>
<protein>
    <recommendedName>
        <fullName evidence="1">diguanylate cyclase</fullName>
        <ecNumber evidence="1">2.7.7.65</ecNumber>
    </recommendedName>
</protein>
<dbReference type="Pfam" id="PF00990">
    <property type="entry name" value="GGDEF"/>
    <property type="match status" value="1"/>
</dbReference>
<dbReference type="RefSeq" id="WP_173122298.1">
    <property type="nucleotide sequence ID" value="NZ_JABRWJ010000003.1"/>
</dbReference>
<dbReference type="Proteomes" id="UP000737171">
    <property type="component" value="Unassembled WGS sequence"/>
</dbReference>
<dbReference type="PROSITE" id="PS50887">
    <property type="entry name" value="GGDEF"/>
    <property type="match status" value="1"/>
</dbReference>
<evidence type="ECO:0000313" key="5">
    <source>
        <dbReference type="EMBL" id="NRF67162.1"/>
    </source>
</evidence>
<feature type="domain" description="GGDEF" evidence="4">
    <location>
        <begin position="168"/>
        <end position="306"/>
    </location>
</feature>
<dbReference type="SMART" id="SM00267">
    <property type="entry name" value="GGDEF"/>
    <property type="match status" value="1"/>
</dbReference>
<dbReference type="Gene3D" id="2.60.200.20">
    <property type="match status" value="1"/>
</dbReference>
<dbReference type="SUPFAM" id="SSF49879">
    <property type="entry name" value="SMAD/FHA domain"/>
    <property type="match status" value="1"/>
</dbReference>
<dbReference type="InterPro" id="IPR043128">
    <property type="entry name" value="Rev_trsase/Diguanyl_cyclase"/>
</dbReference>
<dbReference type="PANTHER" id="PTHR45138:SF9">
    <property type="entry name" value="DIGUANYLATE CYCLASE DGCM-RELATED"/>
    <property type="match status" value="1"/>
</dbReference>
<evidence type="ECO:0000259" key="4">
    <source>
        <dbReference type="PROSITE" id="PS50887"/>
    </source>
</evidence>
<evidence type="ECO:0000259" key="3">
    <source>
        <dbReference type="PROSITE" id="PS50006"/>
    </source>
</evidence>
<evidence type="ECO:0000256" key="1">
    <source>
        <dbReference type="ARBA" id="ARBA00012528"/>
    </source>
</evidence>
<dbReference type="InterPro" id="IPR008984">
    <property type="entry name" value="SMAD_FHA_dom_sf"/>
</dbReference>
<dbReference type="InterPro" id="IPR029787">
    <property type="entry name" value="Nucleotide_cyclase"/>
</dbReference>
<evidence type="ECO:0000256" key="2">
    <source>
        <dbReference type="ARBA" id="ARBA00034247"/>
    </source>
</evidence>
<organism evidence="5 6">
    <name type="scientific">Pseudaquabacterium terrae</name>
    <dbReference type="NCBI Taxonomy" id="2732868"/>
    <lineage>
        <taxon>Bacteria</taxon>
        <taxon>Pseudomonadati</taxon>
        <taxon>Pseudomonadota</taxon>
        <taxon>Betaproteobacteria</taxon>
        <taxon>Burkholderiales</taxon>
        <taxon>Sphaerotilaceae</taxon>
        <taxon>Pseudaquabacterium</taxon>
    </lineage>
</organism>
<dbReference type="InterPro" id="IPR050469">
    <property type="entry name" value="Diguanylate_Cyclase"/>
</dbReference>
<proteinExistence type="predicted"/>